<reference evidence="3 4" key="1">
    <citation type="journal article" date="2021" name="Nat. Plants">
        <title>The Taxus genome provides insights into paclitaxel biosynthesis.</title>
        <authorList>
            <person name="Xiong X."/>
            <person name="Gou J."/>
            <person name="Liao Q."/>
            <person name="Li Y."/>
            <person name="Zhou Q."/>
            <person name="Bi G."/>
            <person name="Li C."/>
            <person name="Du R."/>
            <person name="Wang X."/>
            <person name="Sun T."/>
            <person name="Guo L."/>
            <person name="Liang H."/>
            <person name="Lu P."/>
            <person name="Wu Y."/>
            <person name="Zhang Z."/>
            <person name="Ro D.K."/>
            <person name="Shang Y."/>
            <person name="Huang S."/>
            <person name="Yan J."/>
        </authorList>
    </citation>
    <scope>NUCLEOTIDE SEQUENCE [LARGE SCALE GENOMIC DNA]</scope>
    <source>
        <strain evidence="3">Ta-2019</strain>
    </source>
</reference>
<comment type="caution">
    <text evidence="3">The sequence shown here is derived from an EMBL/GenBank/DDBJ whole genome shotgun (WGS) entry which is preliminary data.</text>
</comment>
<keyword evidence="4" id="KW-1185">Reference proteome</keyword>
<gene>
    <name evidence="3" type="ORF">KI387_005771</name>
</gene>
<protein>
    <recommendedName>
        <fullName evidence="2">Extradiol ring-cleavage dioxygenase class III enzyme subunit B domain-containing protein</fullName>
    </recommendedName>
</protein>
<evidence type="ECO:0000313" key="4">
    <source>
        <dbReference type="Proteomes" id="UP000824469"/>
    </source>
</evidence>
<dbReference type="EMBL" id="JAHRHJ020000002">
    <property type="protein sequence ID" value="KAH9325593.1"/>
    <property type="molecule type" value="Genomic_DNA"/>
</dbReference>
<dbReference type="Proteomes" id="UP000824469">
    <property type="component" value="Unassembled WGS sequence"/>
</dbReference>
<dbReference type="PANTHER" id="PTHR30096:SF0">
    <property type="entry name" value="4,5-DOPA DIOXYGENASE EXTRADIOL-LIKE PROTEIN"/>
    <property type="match status" value="1"/>
</dbReference>
<proteinExistence type="predicted"/>
<dbReference type="Gene3D" id="3.40.830.10">
    <property type="entry name" value="LigB-like"/>
    <property type="match status" value="1"/>
</dbReference>
<evidence type="ECO:0000256" key="1">
    <source>
        <dbReference type="ARBA" id="ARBA00023002"/>
    </source>
</evidence>
<keyword evidence="1" id="KW-0560">Oxidoreductase</keyword>
<dbReference type="InterPro" id="IPR004183">
    <property type="entry name" value="Xdiol_dOase_suB"/>
</dbReference>
<sequence length="151" mass="16959">ATDKISDDLAERSKELLVKAGFKSVRQETLVKGGTQSTPIFNDYYISEIPVCQLSVKSNRDGSFHYNLGRALAALKDEGVLILGLTKHLVPLWDKAFDEWLSERLLNNRFNEEMIMEFEKRMDHNAQGLYPLFVALGAAGEGAIAERFHDG</sequence>
<dbReference type="Pfam" id="PF02900">
    <property type="entry name" value="LigB"/>
    <property type="match status" value="1"/>
</dbReference>
<dbReference type="GO" id="GO:0008198">
    <property type="term" value="F:ferrous iron binding"/>
    <property type="evidence" value="ECO:0007669"/>
    <property type="project" value="InterPro"/>
</dbReference>
<feature type="non-terminal residue" evidence="3">
    <location>
        <position position="151"/>
    </location>
</feature>
<dbReference type="GO" id="GO:0016702">
    <property type="term" value="F:oxidoreductase activity, acting on single donors with incorporation of molecular oxygen, incorporation of two atoms of oxygen"/>
    <property type="evidence" value="ECO:0007669"/>
    <property type="project" value="UniProtKB-ARBA"/>
</dbReference>
<evidence type="ECO:0000259" key="2">
    <source>
        <dbReference type="Pfam" id="PF02900"/>
    </source>
</evidence>
<feature type="domain" description="Extradiol ring-cleavage dioxygenase class III enzyme subunit B" evidence="2">
    <location>
        <begin position="5"/>
        <end position="141"/>
    </location>
</feature>
<dbReference type="AlphaFoldDB" id="A0AA38LHV3"/>
<organism evidence="3 4">
    <name type="scientific">Taxus chinensis</name>
    <name type="common">Chinese yew</name>
    <name type="synonym">Taxus wallichiana var. chinensis</name>
    <dbReference type="NCBI Taxonomy" id="29808"/>
    <lineage>
        <taxon>Eukaryota</taxon>
        <taxon>Viridiplantae</taxon>
        <taxon>Streptophyta</taxon>
        <taxon>Embryophyta</taxon>
        <taxon>Tracheophyta</taxon>
        <taxon>Spermatophyta</taxon>
        <taxon>Pinopsida</taxon>
        <taxon>Pinidae</taxon>
        <taxon>Conifers II</taxon>
        <taxon>Cupressales</taxon>
        <taxon>Taxaceae</taxon>
        <taxon>Taxus</taxon>
    </lineage>
</organism>
<accession>A0AA38LHV3</accession>
<dbReference type="OMA" id="MAFDNWL"/>
<dbReference type="PANTHER" id="PTHR30096">
    <property type="entry name" value="4,5-DOPA DIOXYGENASE EXTRADIOL-LIKE PROTEIN"/>
    <property type="match status" value="1"/>
</dbReference>
<evidence type="ECO:0000313" key="3">
    <source>
        <dbReference type="EMBL" id="KAH9325593.1"/>
    </source>
</evidence>
<feature type="non-terminal residue" evidence="3">
    <location>
        <position position="1"/>
    </location>
</feature>
<dbReference type="SUPFAM" id="SSF53213">
    <property type="entry name" value="LigB-like"/>
    <property type="match status" value="1"/>
</dbReference>
<name>A0AA38LHV3_TAXCH</name>